<evidence type="ECO:0000313" key="2">
    <source>
        <dbReference type="Proteomes" id="UP000199677"/>
    </source>
</evidence>
<evidence type="ECO:0000313" key="1">
    <source>
        <dbReference type="EMBL" id="SDN56335.1"/>
    </source>
</evidence>
<dbReference type="AlphaFoldDB" id="A0A1H0CEM9"/>
<proteinExistence type="predicted"/>
<accession>A0A1H0CEM9</accession>
<protein>
    <submittedName>
        <fullName evidence="1">Uncharacterized protein</fullName>
    </submittedName>
</protein>
<reference evidence="2" key="1">
    <citation type="submission" date="2016-10" db="EMBL/GenBank/DDBJ databases">
        <authorList>
            <person name="Varghese N."/>
            <person name="Submissions S."/>
        </authorList>
    </citation>
    <scope>NUCLEOTIDE SEQUENCE [LARGE SCALE GENOMIC DNA]</scope>
    <source>
        <strain evidence="2">CGMCC 1.6494</strain>
    </source>
</reference>
<organism evidence="1 2">
    <name type="scientific">Vreelandella arcis</name>
    <dbReference type="NCBI Taxonomy" id="416873"/>
    <lineage>
        <taxon>Bacteria</taxon>
        <taxon>Pseudomonadati</taxon>
        <taxon>Pseudomonadota</taxon>
        <taxon>Gammaproteobacteria</taxon>
        <taxon>Oceanospirillales</taxon>
        <taxon>Halomonadaceae</taxon>
        <taxon>Vreelandella</taxon>
    </lineage>
</organism>
<keyword evidence="2" id="KW-1185">Reference proteome</keyword>
<gene>
    <name evidence="1" type="ORF">SAMN04487951_10629</name>
</gene>
<dbReference type="EMBL" id="FNII01000006">
    <property type="protein sequence ID" value="SDN56335.1"/>
    <property type="molecule type" value="Genomic_DNA"/>
</dbReference>
<name>A0A1H0CEM9_9GAMM</name>
<sequence>MSLNSLTNLLCHREIVFLGLPVLVEACDSLVSRIQNKRFAGRGK</sequence>
<dbReference type="Proteomes" id="UP000199677">
    <property type="component" value="Unassembled WGS sequence"/>
</dbReference>